<keyword evidence="2" id="KW-1185">Reference proteome</keyword>
<evidence type="ECO:0000313" key="1">
    <source>
        <dbReference type="EMBL" id="QOI66253.1"/>
    </source>
</evidence>
<organism evidence="1 2">
    <name type="scientific">Ruminococcus phage phiRgPS_6</name>
    <dbReference type="NCBI Taxonomy" id="2772521"/>
    <lineage>
        <taxon>Viruses</taxon>
        <taxon>Duplodnaviria</taxon>
        <taxon>Heunggongvirae</taxon>
        <taxon>Uroviricota</taxon>
        <taxon>Caudoviricetes</taxon>
    </lineage>
</organism>
<dbReference type="EMBL" id="MT980839">
    <property type="protein sequence ID" value="QOI66253.1"/>
    <property type="molecule type" value="Genomic_DNA"/>
</dbReference>
<evidence type="ECO:0008006" key="3">
    <source>
        <dbReference type="Google" id="ProtNLM"/>
    </source>
</evidence>
<name>A0AAE7MUE8_9CAUD</name>
<sequence>MNALEKILDKIEERMNMIENIPVDEDDGFLDGEECYEAGRVQGRYEELVWCRNMIRSHMDEVQNCGDYSRRKWYQKGYEDGKKDNDWIPYTEQNMPKKEGVYLATCDDEEYPVKRMRFKKEDEYGLWYDDYGIYDGVIFAWQPLPEPYKEE</sequence>
<dbReference type="Proteomes" id="UP000827208">
    <property type="component" value="Segment"/>
</dbReference>
<proteinExistence type="predicted"/>
<gene>
    <name evidence="1" type="primary">gp51</name>
</gene>
<accession>A0AAE7MUE8</accession>
<evidence type="ECO:0000313" key="2">
    <source>
        <dbReference type="Proteomes" id="UP000827208"/>
    </source>
</evidence>
<reference evidence="1" key="1">
    <citation type="submission" date="2020-09" db="EMBL/GenBank/DDBJ databases">
        <title>Temperate bacteriophages infecting mucin-degrading bacterium Ruminococcus gnavus from the human gut.</title>
        <authorList>
            <person name="Khokhlova E.V."/>
            <person name="Shkoporov A.N."/>
            <person name="Draper L.A."/>
            <person name="Kingston A.R."/>
            <person name="Forde A."/>
            <person name="Ross R.P."/>
            <person name="Hill C."/>
        </authorList>
    </citation>
    <scope>NUCLEOTIDE SEQUENCE</scope>
</reference>
<protein>
    <recommendedName>
        <fullName evidence="3">DUF551 domain-containing protein</fullName>
    </recommendedName>
</protein>